<dbReference type="SMART" id="SM00327">
    <property type="entry name" value="VWA"/>
    <property type="match status" value="1"/>
</dbReference>
<dbReference type="EMBL" id="JAGGMR010000001">
    <property type="protein sequence ID" value="MBP2192959.1"/>
    <property type="molecule type" value="Genomic_DNA"/>
</dbReference>
<dbReference type="Proteomes" id="UP001519325">
    <property type="component" value="Unassembled WGS sequence"/>
</dbReference>
<dbReference type="PROSITE" id="PS50234">
    <property type="entry name" value="VWFA"/>
    <property type="match status" value="1"/>
</dbReference>
<proteinExistence type="predicted"/>
<gene>
    <name evidence="2" type="ORF">BJ987_005860</name>
</gene>
<dbReference type="CDD" id="cd00198">
    <property type="entry name" value="vWFA"/>
    <property type="match status" value="1"/>
</dbReference>
<dbReference type="SUPFAM" id="SSF53300">
    <property type="entry name" value="vWA-like"/>
    <property type="match status" value="1"/>
</dbReference>
<organism evidence="2 3">
    <name type="scientific">Nocardia goodfellowii</name>
    <dbReference type="NCBI Taxonomy" id="882446"/>
    <lineage>
        <taxon>Bacteria</taxon>
        <taxon>Bacillati</taxon>
        <taxon>Actinomycetota</taxon>
        <taxon>Actinomycetes</taxon>
        <taxon>Mycobacteriales</taxon>
        <taxon>Nocardiaceae</taxon>
        <taxon>Nocardia</taxon>
    </lineage>
</organism>
<name>A0ABS4QMM5_9NOCA</name>
<evidence type="ECO:0000313" key="3">
    <source>
        <dbReference type="Proteomes" id="UP001519325"/>
    </source>
</evidence>
<dbReference type="RefSeq" id="WP_209896147.1">
    <property type="nucleotide sequence ID" value="NZ_JAGGMR010000001.1"/>
</dbReference>
<comment type="caution">
    <text evidence="2">The sequence shown here is derived from an EMBL/GenBank/DDBJ whole genome shotgun (WGS) entry which is preliminary data.</text>
</comment>
<dbReference type="Gene3D" id="3.40.50.410">
    <property type="entry name" value="von Willebrand factor, type A domain"/>
    <property type="match status" value="1"/>
</dbReference>
<reference evidence="2 3" key="1">
    <citation type="submission" date="2021-03" db="EMBL/GenBank/DDBJ databases">
        <title>Sequencing the genomes of 1000 actinobacteria strains.</title>
        <authorList>
            <person name="Klenk H.-P."/>
        </authorList>
    </citation>
    <scope>NUCLEOTIDE SEQUENCE [LARGE SCALE GENOMIC DNA]</scope>
    <source>
        <strain evidence="2 3">DSM 45516</strain>
    </source>
</reference>
<protein>
    <submittedName>
        <fullName evidence="2">Mg-chelatase subunit ChlD</fullName>
    </submittedName>
</protein>
<dbReference type="InterPro" id="IPR036465">
    <property type="entry name" value="vWFA_dom_sf"/>
</dbReference>
<accession>A0ABS4QMM5</accession>
<evidence type="ECO:0000259" key="1">
    <source>
        <dbReference type="PROSITE" id="PS50234"/>
    </source>
</evidence>
<sequence>MAAPFLTPTTFDQPVYRAHDSHGLLADLSLNIFTAQHFGTFTVRFPAATVAPAVMLEHGGITVALPTTAGASHTSDAVAARRIVAEVVAEGVDVVISVEVVAVANPAAKEAWSVRAAASAPTTWDIGQSSNQPGHRTIQRVLCDPAASFSVAASTLSGDTVRESDTVTCTAGTAGSTAVGAAPPLEYAWTKTGPVVLTAFPQTGPNPTLVCALPTVYQPKTITTTLRLTYTGTGLTGSASRTFGVTPRPQRLALVLDRSGSMSAGGRWDNAVVAAEVLAGLFVAMRSGVHSDDRLALLAFDHSGCAWKTATPDSSLERILGLSALGNAAVTSVSFGAPGACTPIGDALVAAMNDFAAAGTTGDPHFTTVLLTDGYENAGVVVVDPNSPAPTGTQRFEVARATGARFAVDQRMSLYTIGFGATVQEDVLDALAVDSGGAYVKLTQVGQLTTALGQMAAFAAGVEPAQVNTPGVGNEYTVLVAAGARRVVFSVHAAPGGTVELSYRPQAGGPLVPVTGTSLVFDTHVLTSVDVAALFGGDENAVPGTEWHVRYRAAGTPVPITQLLAFEDLLVRAAVGFDRDRYDTGDPIEITCRIRAGDDAVRNARVHVELVRPAASLGTVLAAAGQEYRPGRPRPPDPAAPKALMIRSLLRDEDDPGLPEETPTAVFEDGTAELFDVDDTGDYRNRYVETLHEGSYRWRFTITGTLPDGSDFARVAMVSRWVGVGVDPSASSVETEWQESRGDSRHLAITVHPRDRNGGDLGPFRPSDVRFDTDIGEFFSEIPGYALGISYPRPDGGALLSRYDGGYTRVLRLPEGAAGTVTVTVKGHVLDPIPVGRRRRPRRRVLARWRTWNSSG</sequence>
<feature type="domain" description="VWFA" evidence="1">
    <location>
        <begin position="251"/>
        <end position="462"/>
    </location>
</feature>
<evidence type="ECO:0000313" key="2">
    <source>
        <dbReference type="EMBL" id="MBP2192959.1"/>
    </source>
</evidence>
<keyword evidence="3" id="KW-1185">Reference proteome</keyword>
<dbReference type="InterPro" id="IPR002035">
    <property type="entry name" value="VWF_A"/>
</dbReference>